<evidence type="ECO:0000313" key="2">
    <source>
        <dbReference type="Proteomes" id="UP000828390"/>
    </source>
</evidence>
<reference evidence="1" key="2">
    <citation type="submission" date="2020-11" db="EMBL/GenBank/DDBJ databases">
        <authorList>
            <person name="McCartney M.A."/>
            <person name="Auch B."/>
            <person name="Kono T."/>
            <person name="Mallez S."/>
            <person name="Becker A."/>
            <person name="Gohl D.M."/>
            <person name="Silverstein K.A.T."/>
            <person name="Koren S."/>
            <person name="Bechman K.B."/>
            <person name="Herman A."/>
            <person name="Abrahante J.E."/>
            <person name="Garbe J."/>
        </authorList>
    </citation>
    <scope>NUCLEOTIDE SEQUENCE</scope>
    <source>
        <strain evidence="1">Duluth1</strain>
        <tissue evidence="1">Whole animal</tissue>
    </source>
</reference>
<dbReference type="Proteomes" id="UP000828390">
    <property type="component" value="Unassembled WGS sequence"/>
</dbReference>
<dbReference type="AlphaFoldDB" id="A0A9D4RS17"/>
<name>A0A9D4RS17_DREPO</name>
<dbReference type="EMBL" id="JAIWYP010000001">
    <property type="protein sequence ID" value="KAH3879451.1"/>
    <property type="molecule type" value="Genomic_DNA"/>
</dbReference>
<protein>
    <submittedName>
        <fullName evidence="1">Uncharacterized protein</fullName>
    </submittedName>
</protein>
<reference evidence="1" key="1">
    <citation type="journal article" date="2019" name="bioRxiv">
        <title>The Genome of the Zebra Mussel, Dreissena polymorpha: A Resource for Invasive Species Research.</title>
        <authorList>
            <person name="McCartney M.A."/>
            <person name="Auch B."/>
            <person name="Kono T."/>
            <person name="Mallez S."/>
            <person name="Zhang Y."/>
            <person name="Obille A."/>
            <person name="Becker A."/>
            <person name="Abrahante J.E."/>
            <person name="Garbe J."/>
            <person name="Badalamenti J.P."/>
            <person name="Herman A."/>
            <person name="Mangelson H."/>
            <person name="Liachko I."/>
            <person name="Sullivan S."/>
            <person name="Sone E.D."/>
            <person name="Koren S."/>
            <person name="Silverstein K.A.T."/>
            <person name="Beckman K.B."/>
            <person name="Gohl D.M."/>
        </authorList>
    </citation>
    <scope>NUCLEOTIDE SEQUENCE</scope>
    <source>
        <strain evidence="1">Duluth1</strain>
        <tissue evidence="1">Whole animal</tissue>
    </source>
</reference>
<keyword evidence="2" id="KW-1185">Reference proteome</keyword>
<sequence length="55" mass="6185">MDLYSQQPLGFAIFGGEEYTDTDTDGGKQTRNLRCAAKMINNIKINNGYHMVITE</sequence>
<organism evidence="1 2">
    <name type="scientific">Dreissena polymorpha</name>
    <name type="common">Zebra mussel</name>
    <name type="synonym">Mytilus polymorpha</name>
    <dbReference type="NCBI Taxonomy" id="45954"/>
    <lineage>
        <taxon>Eukaryota</taxon>
        <taxon>Metazoa</taxon>
        <taxon>Spiralia</taxon>
        <taxon>Lophotrochozoa</taxon>
        <taxon>Mollusca</taxon>
        <taxon>Bivalvia</taxon>
        <taxon>Autobranchia</taxon>
        <taxon>Heteroconchia</taxon>
        <taxon>Euheterodonta</taxon>
        <taxon>Imparidentia</taxon>
        <taxon>Neoheterodontei</taxon>
        <taxon>Myida</taxon>
        <taxon>Dreissenoidea</taxon>
        <taxon>Dreissenidae</taxon>
        <taxon>Dreissena</taxon>
    </lineage>
</organism>
<evidence type="ECO:0000313" key="1">
    <source>
        <dbReference type="EMBL" id="KAH3879451.1"/>
    </source>
</evidence>
<comment type="caution">
    <text evidence="1">The sequence shown here is derived from an EMBL/GenBank/DDBJ whole genome shotgun (WGS) entry which is preliminary data.</text>
</comment>
<accession>A0A9D4RS17</accession>
<gene>
    <name evidence="1" type="ORF">DPMN_003354</name>
</gene>
<proteinExistence type="predicted"/>